<keyword evidence="3" id="KW-1185">Reference proteome</keyword>
<proteinExistence type="predicted"/>
<evidence type="ECO:0000313" key="2">
    <source>
        <dbReference type="EMBL" id="EFJ05606.1"/>
    </source>
</evidence>
<feature type="region of interest" description="Disordered" evidence="1">
    <location>
        <begin position="1"/>
        <end position="59"/>
    </location>
</feature>
<sequence>MDPAAPVPPELECDDNEEQRKKRPRFPQGEVIPLADADPAPHTPEAVPHAPGTDADPAALQPPLLADLALVLPAERLLTRICMEAHSNLQFDSSHSTLEMPEVGFGVKDNDWEWKVDVKELFGSCFQ</sequence>
<reference evidence="2 3" key="1">
    <citation type="journal article" date="2011" name="Science">
        <title>The Selaginella genome identifies genetic changes associated with the evolution of vascular plants.</title>
        <authorList>
            <person name="Banks J.A."/>
            <person name="Nishiyama T."/>
            <person name="Hasebe M."/>
            <person name="Bowman J.L."/>
            <person name="Gribskov M."/>
            <person name="dePamphilis C."/>
            <person name="Albert V.A."/>
            <person name="Aono N."/>
            <person name="Aoyama T."/>
            <person name="Ambrose B.A."/>
            <person name="Ashton N.W."/>
            <person name="Axtell M.J."/>
            <person name="Barker E."/>
            <person name="Barker M.S."/>
            <person name="Bennetzen J.L."/>
            <person name="Bonawitz N.D."/>
            <person name="Chapple C."/>
            <person name="Cheng C."/>
            <person name="Correa L.G."/>
            <person name="Dacre M."/>
            <person name="DeBarry J."/>
            <person name="Dreyer I."/>
            <person name="Elias M."/>
            <person name="Engstrom E.M."/>
            <person name="Estelle M."/>
            <person name="Feng L."/>
            <person name="Finet C."/>
            <person name="Floyd S.K."/>
            <person name="Frommer W.B."/>
            <person name="Fujita T."/>
            <person name="Gramzow L."/>
            <person name="Gutensohn M."/>
            <person name="Harholt J."/>
            <person name="Hattori M."/>
            <person name="Heyl A."/>
            <person name="Hirai T."/>
            <person name="Hiwatashi Y."/>
            <person name="Ishikawa M."/>
            <person name="Iwata M."/>
            <person name="Karol K.G."/>
            <person name="Koehler B."/>
            <person name="Kolukisaoglu U."/>
            <person name="Kubo M."/>
            <person name="Kurata T."/>
            <person name="Lalonde S."/>
            <person name="Li K."/>
            <person name="Li Y."/>
            <person name="Litt A."/>
            <person name="Lyons E."/>
            <person name="Manning G."/>
            <person name="Maruyama T."/>
            <person name="Michael T.P."/>
            <person name="Mikami K."/>
            <person name="Miyazaki S."/>
            <person name="Morinaga S."/>
            <person name="Murata T."/>
            <person name="Mueller-Roeber B."/>
            <person name="Nelson D.R."/>
            <person name="Obara M."/>
            <person name="Oguri Y."/>
            <person name="Olmstead R.G."/>
            <person name="Onodera N."/>
            <person name="Petersen B.L."/>
            <person name="Pils B."/>
            <person name="Prigge M."/>
            <person name="Rensing S.A."/>
            <person name="Riano-Pachon D.M."/>
            <person name="Roberts A.W."/>
            <person name="Sato Y."/>
            <person name="Scheller H.V."/>
            <person name="Schulz B."/>
            <person name="Schulz C."/>
            <person name="Shakirov E.V."/>
            <person name="Shibagaki N."/>
            <person name="Shinohara N."/>
            <person name="Shippen D.E."/>
            <person name="Soerensen I."/>
            <person name="Sotooka R."/>
            <person name="Sugimoto N."/>
            <person name="Sugita M."/>
            <person name="Sumikawa N."/>
            <person name="Tanurdzic M."/>
            <person name="Theissen G."/>
            <person name="Ulvskov P."/>
            <person name="Wakazuki S."/>
            <person name="Weng J.K."/>
            <person name="Willats W.W."/>
            <person name="Wipf D."/>
            <person name="Wolf P.G."/>
            <person name="Yang L."/>
            <person name="Zimmer A.D."/>
            <person name="Zhu Q."/>
            <person name="Mitros T."/>
            <person name="Hellsten U."/>
            <person name="Loque D."/>
            <person name="Otillar R."/>
            <person name="Salamov A."/>
            <person name="Schmutz J."/>
            <person name="Shapiro H."/>
            <person name="Lindquist E."/>
            <person name="Lucas S."/>
            <person name="Rokhsar D."/>
            <person name="Grigoriev I.V."/>
        </authorList>
    </citation>
    <scope>NUCLEOTIDE SEQUENCE [LARGE SCALE GENOMIC DNA]</scope>
</reference>
<dbReference type="Gramene" id="EFJ05606">
    <property type="protein sequence ID" value="EFJ05606"/>
    <property type="gene ID" value="SELMODRAFT_431393"/>
</dbReference>
<evidence type="ECO:0000313" key="3">
    <source>
        <dbReference type="Proteomes" id="UP000001514"/>
    </source>
</evidence>
<dbReference type="HOGENOM" id="CLU_1974369_0_0_1"/>
<evidence type="ECO:0000256" key="1">
    <source>
        <dbReference type="SAM" id="MobiDB-lite"/>
    </source>
</evidence>
<dbReference type="Proteomes" id="UP000001514">
    <property type="component" value="Unassembled WGS sequence"/>
</dbReference>
<name>D8TCG3_SELML</name>
<accession>D8TCG3</accession>
<protein>
    <submittedName>
        <fullName evidence="2">Uncharacterized protein</fullName>
    </submittedName>
</protein>
<dbReference type="EMBL" id="GL377717">
    <property type="protein sequence ID" value="EFJ05606.1"/>
    <property type="molecule type" value="Genomic_DNA"/>
</dbReference>
<organism evidence="3">
    <name type="scientific">Selaginella moellendorffii</name>
    <name type="common">Spikemoss</name>
    <dbReference type="NCBI Taxonomy" id="88036"/>
    <lineage>
        <taxon>Eukaryota</taxon>
        <taxon>Viridiplantae</taxon>
        <taxon>Streptophyta</taxon>
        <taxon>Embryophyta</taxon>
        <taxon>Tracheophyta</taxon>
        <taxon>Lycopodiopsida</taxon>
        <taxon>Selaginellales</taxon>
        <taxon>Selaginellaceae</taxon>
        <taxon>Selaginella</taxon>
    </lineage>
</organism>
<gene>
    <name evidence="2" type="ORF">SELMODRAFT_431393</name>
</gene>
<dbReference type="KEGG" id="smo:SELMODRAFT_431393"/>
<dbReference type="AlphaFoldDB" id="D8TCG3"/>
<dbReference type="InParanoid" id="D8TCG3"/>